<dbReference type="InterPro" id="IPR000697">
    <property type="entry name" value="WH1/EVH1_dom"/>
</dbReference>
<feature type="compositionally biased region" description="Basic and acidic residues" evidence="1">
    <location>
        <begin position="570"/>
        <end position="595"/>
    </location>
</feature>
<dbReference type="InterPro" id="IPR011993">
    <property type="entry name" value="PH-like_dom_sf"/>
</dbReference>
<proteinExistence type="predicted"/>
<feature type="region of interest" description="Disordered" evidence="1">
    <location>
        <begin position="437"/>
        <end position="771"/>
    </location>
</feature>
<feature type="compositionally biased region" description="Low complexity" evidence="1">
    <location>
        <begin position="186"/>
        <end position="199"/>
    </location>
</feature>
<dbReference type="STRING" id="6832.A0A553PHK1"/>
<dbReference type="Gene3D" id="2.30.29.30">
    <property type="entry name" value="Pleckstrin-homology domain (PH domain)/Phosphotyrosine-binding domain (PTB)"/>
    <property type="match status" value="1"/>
</dbReference>
<dbReference type="SMART" id="SM00461">
    <property type="entry name" value="WH1"/>
    <property type="match status" value="1"/>
</dbReference>
<protein>
    <recommendedName>
        <fullName evidence="2">WH1 domain-containing protein</fullName>
    </recommendedName>
</protein>
<evidence type="ECO:0000313" key="3">
    <source>
        <dbReference type="EMBL" id="TRY77127.1"/>
    </source>
</evidence>
<organism evidence="3 4">
    <name type="scientific">Tigriopus californicus</name>
    <name type="common">Marine copepod</name>
    <dbReference type="NCBI Taxonomy" id="6832"/>
    <lineage>
        <taxon>Eukaryota</taxon>
        <taxon>Metazoa</taxon>
        <taxon>Ecdysozoa</taxon>
        <taxon>Arthropoda</taxon>
        <taxon>Crustacea</taxon>
        <taxon>Multicrustacea</taxon>
        <taxon>Hexanauplia</taxon>
        <taxon>Copepoda</taxon>
        <taxon>Harpacticoida</taxon>
        <taxon>Harpacticidae</taxon>
        <taxon>Tigriopus</taxon>
    </lineage>
</organism>
<dbReference type="Proteomes" id="UP000318571">
    <property type="component" value="Chromosome 5"/>
</dbReference>
<feature type="compositionally biased region" description="Basic and acidic residues" evidence="1">
    <location>
        <begin position="362"/>
        <end position="372"/>
    </location>
</feature>
<feature type="region of interest" description="Disordered" evidence="1">
    <location>
        <begin position="171"/>
        <end position="203"/>
    </location>
</feature>
<feature type="compositionally biased region" description="Polar residues" evidence="1">
    <location>
        <begin position="673"/>
        <end position="701"/>
    </location>
</feature>
<evidence type="ECO:0000313" key="4">
    <source>
        <dbReference type="Proteomes" id="UP000318571"/>
    </source>
</evidence>
<feature type="compositionally biased region" description="Polar residues" evidence="1">
    <location>
        <begin position="438"/>
        <end position="453"/>
    </location>
</feature>
<evidence type="ECO:0000256" key="1">
    <source>
        <dbReference type="SAM" id="MobiDB-lite"/>
    </source>
</evidence>
<dbReference type="AlphaFoldDB" id="A0A553PHK1"/>
<dbReference type="PROSITE" id="PS50229">
    <property type="entry name" value="WH1"/>
    <property type="match status" value="1"/>
</dbReference>
<gene>
    <name evidence="3" type="ORF">TCAL_15972</name>
</gene>
<dbReference type="SUPFAM" id="SSF50729">
    <property type="entry name" value="PH domain-like"/>
    <property type="match status" value="1"/>
</dbReference>
<feature type="compositionally biased region" description="Low complexity" evidence="1">
    <location>
        <begin position="463"/>
        <end position="475"/>
    </location>
</feature>
<feature type="compositionally biased region" description="Low complexity" evidence="1">
    <location>
        <begin position="328"/>
        <end position="340"/>
    </location>
</feature>
<name>A0A553PHK1_TIGCA</name>
<dbReference type="EMBL" id="VCGU01000004">
    <property type="protein sequence ID" value="TRY77127.1"/>
    <property type="molecule type" value="Genomic_DNA"/>
</dbReference>
<accession>A0A553PHK1</accession>
<feature type="domain" description="WH1" evidence="2">
    <location>
        <begin position="118"/>
        <end position="276"/>
    </location>
</feature>
<feature type="compositionally biased region" description="Basic residues" evidence="1">
    <location>
        <begin position="387"/>
        <end position="402"/>
    </location>
</feature>
<feature type="compositionally biased region" description="Basic and acidic residues" evidence="1">
    <location>
        <begin position="498"/>
        <end position="512"/>
    </location>
</feature>
<feature type="compositionally biased region" description="Polar residues" evidence="1">
    <location>
        <begin position="405"/>
        <end position="423"/>
    </location>
</feature>
<keyword evidence="4" id="KW-1185">Reference proteome</keyword>
<comment type="caution">
    <text evidence="3">The sequence shown here is derived from an EMBL/GenBank/DDBJ whole genome shotgun (WGS) entry which is preliminary data.</text>
</comment>
<evidence type="ECO:0000259" key="2">
    <source>
        <dbReference type="PROSITE" id="PS50229"/>
    </source>
</evidence>
<sequence>MPNFCTRERLCLRYTPSLYRCDVKKKLEPFPPSQCLNRLDQSPLVYFRCGHDARNKIGTRLINSKNAPFKGLLKKMGNKLSCSCGPLKIKGYRFDANAEPWAQHSQQANNSQLPSRGGSRRAEGQLLRLWAEVFHVTTSSSGSVKWSQVSEDLVPVNITCVPNAGGGVAPVPTTQAGLNGGGNGGNNNNNGQQDSQNNQTPAAQQQVVFHVTAYNSQVEKILDVRLIQPGTRIGQASECFVYWKDPATNDTWGLNFTSPIDAKQFRECCCRERKRPVMNPGIWARFDETWCLDDVVLQAGTYYVDCEHGEAEDAARVHARLNRNNIKPSSRSTPASPSRSRGGGLSGGEEPRCTCMTSAEHFSGRRSNDPRLRAVTPCGGTSGGSSQHHHAHGSSHDARRKRETQSTPSSPTRGRSASRTAQCTCMTPEQFAVLQGYQHASSSRGSQTLPRNLSGSRDDVSDASRVSGAHSSSSVYDNVKRNESRMGNQGGDGYGSVREADRTRLSQRDISRSADQSGRGTPRQPGGFDSTRSRRGRNELLNSKSVDYHDTRQTGAHRASLSMGGTAHQSRADHVRRMRSKSTDQLHHPDDRNCSRFDSGTLKRMLKPVQTAPESPVTSPEGGRRGKAAGMGSMGGKTNNGYLPPHSSQRYDSDRDGGFMSEPEPPGNRVRRNISQGQSVDMASNTYRDIGRTSTGNNQFYKTRGGSGALRNPNNRSLYLDFNEQGVPRDRTGSPPSDSGGIFDSHCFATTPSSSNGNSDLEGNDTTRASPTSQLLMDYEEHLRNTLEKGMDAESYSLHTFEALLTRSMENLVGLDFDSSGEVIVPQKFKD</sequence>
<reference evidence="3 4" key="1">
    <citation type="journal article" date="2018" name="Nat. Ecol. Evol.">
        <title>Genomic signatures of mitonuclear coevolution across populations of Tigriopus californicus.</title>
        <authorList>
            <person name="Barreto F.S."/>
            <person name="Watson E.T."/>
            <person name="Lima T.G."/>
            <person name="Willett C.S."/>
            <person name="Edmands S."/>
            <person name="Li W."/>
            <person name="Burton R.S."/>
        </authorList>
    </citation>
    <scope>NUCLEOTIDE SEQUENCE [LARGE SCALE GENOMIC DNA]</scope>
    <source>
        <strain evidence="3 4">San Diego</strain>
    </source>
</reference>
<feature type="region of interest" description="Disordered" evidence="1">
    <location>
        <begin position="321"/>
        <end position="423"/>
    </location>
</feature>
<feature type="compositionally biased region" description="Polar residues" evidence="1">
    <location>
        <begin position="748"/>
        <end position="771"/>
    </location>
</feature>